<comment type="caution">
    <text evidence="3">The sequence shown here is derived from an EMBL/GenBank/DDBJ whole genome shotgun (WGS) entry which is preliminary data.</text>
</comment>
<dbReference type="Pfam" id="PF01520">
    <property type="entry name" value="Amidase_3"/>
    <property type="match status" value="1"/>
</dbReference>
<keyword evidence="1" id="KW-0378">Hydrolase</keyword>
<reference evidence="3 4" key="1">
    <citation type="submission" date="2013-08" db="EMBL/GenBank/DDBJ databases">
        <authorList>
            <person name="Huang J."/>
            <person name="Wang G."/>
        </authorList>
    </citation>
    <scope>NUCLEOTIDE SEQUENCE [LARGE SCALE GENOMIC DNA]</scope>
    <source>
        <strain evidence="3 4">JSM 076056</strain>
    </source>
</reference>
<dbReference type="RefSeq" id="WP_026801487.1">
    <property type="nucleotide sequence ID" value="NZ_AULI01000017.1"/>
</dbReference>
<dbReference type="Gene3D" id="3.40.630.40">
    <property type="entry name" value="Zn-dependent exopeptidases"/>
    <property type="match status" value="1"/>
</dbReference>
<dbReference type="PANTHER" id="PTHR30404">
    <property type="entry name" value="N-ACETYLMURAMOYL-L-ALANINE AMIDASE"/>
    <property type="match status" value="1"/>
</dbReference>
<organism evidence="3 4">
    <name type="scientific">Pontibacillus halophilus JSM 076056 = DSM 19796</name>
    <dbReference type="NCBI Taxonomy" id="1385510"/>
    <lineage>
        <taxon>Bacteria</taxon>
        <taxon>Bacillati</taxon>
        <taxon>Bacillota</taxon>
        <taxon>Bacilli</taxon>
        <taxon>Bacillales</taxon>
        <taxon>Bacillaceae</taxon>
        <taxon>Pontibacillus</taxon>
    </lineage>
</organism>
<dbReference type="CDD" id="cd02696">
    <property type="entry name" value="MurNAc-LAA"/>
    <property type="match status" value="1"/>
</dbReference>
<evidence type="ECO:0000256" key="1">
    <source>
        <dbReference type="ARBA" id="ARBA00022801"/>
    </source>
</evidence>
<evidence type="ECO:0000313" key="3">
    <source>
        <dbReference type="EMBL" id="KGX90354.1"/>
    </source>
</evidence>
<dbReference type="InterPro" id="IPR014234">
    <property type="entry name" value="Spore_CwlD"/>
</dbReference>
<dbReference type="STRING" id="1385510.GCA_000425205_03270"/>
<dbReference type="OrthoDB" id="9806267at2"/>
<accession>A0A0A5GEA8</accession>
<dbReference type="SUPFAM" id="SSF53187">
    <property type="entry name" value="Zn-dependent exopeptidases"/>
    <property type="match status" value="1"/>
</dbReference>
<feature type="domain" description="MurNAc-LAA" evidence="2">
    <location>
        <begin position="116"/>
        <end position="227"/>
    </location>
</feature>
<dbReference type="InterPro" id="IPR002508">
    <property type="entry name" value="MurNAc-LAA_cat"/>
</dbReference>
<name>A0A0A5GEA8_9BACI</name>
<dbReference type="eggNOG" id="COG0860">
    <property type="taxonomic scope" value="Bacteria"/>
</dbReference>
<keyword evidence="4" id="KW-1185">Reference proteome</keyword>
<dbReference type="InterPro" id="IPR050695">
    <property type="entry name" value="N-acetylmuramoyl_amidase_3"/>
</dbReference>
<dbReference type="GO" id="GO:0030288">
    <property type="term" value="C:outer membrane-bounded periplasmic space"/>
    <property type="evidence" value="ECO:0007669"/>
    <property type="project" value="TreeGrafter"/>
</dbReference>
<dbReference type="SMART" id="SM00646">
    <property type="entry name" value="Ami_3"/>
    <property type="match status" value="1"/>
</dbReference>
<evidence type="ECO:0000313" key="4">
    <source>
        <dbReference type="Proteomes" id="UP000030528"/>
    </source>
</evidence>
<evidence type="ECO:0000259" key="2">
    <source>
        <dbReference type="SMART" id="SM00646"/>
    </source>
</evidence>
<dbReference type="EMBL" id="AVPE01000015">
    <property type="protein sequence ID" value="KGX90354.1"/>
    <property type="molecule type" value="Genomic_DNA"/>
</dbReference>
<proteinExistence type="predicted"/>
<dbReference type="Proteomes" id="UP000030528">
    <property type="component" value="Unassembled WGS sequence"/>
</dbReference>
<dbReference type="GO" id="GO:0009253">
    <property type="term" value="P:peptidoglycan catabolic process"/>
    <property type="evidence" value="ECO:0007669"/>
    <property type="project" value="InterPro"/>
</dbReference>
<protein>
    <submittedName>
        <fullName evidence="3">N-acetylmuramoyl-L-alanine amidase</fullName>
    </submittedName>
</protein>
<sequence length="240" mass="27126">MRKPVKIISWLLGFVLLIALLSYPLPVYNTWQTWSLPLTGKTIVLDPGHGGVDGGAVGSDETLEKDIALQVTKQLRDYLQQAGALVYLTREEDVDLADKEVKSLSSRKSQDIRRRVEYIKKKDPDLYLSVHLNALPSSKWSGAQSFFYPSSTQNELLAKSIQHEIRRNLENTNREALAIDHVYLLKHAPATGALVEIGFLSNTHERDLLKTESYQKKVAFSIYEGILSYVVDDERTIPEN</sequence>
<dbReference type="NCBIfam" id="TIGR02883">
    <property type="entry name" value="spore_cwlD"/>
    <property type="match status" value="1"/>
</dbReference>
<dbReference type="PANTHER" id="PTHR30404:SF0">
    <property type="entry name" value="N-ACETYLMURAMOYL-L-ALANINE AMIDASE AMIC"/>
    <property type="match status" value="1"/>
</dbReference>
<dbReference type="AlphaFoldDB" id="A0A0A5GEA8"/>
<dbReference type="GO" id="GO:0008745">
    <property type="term" value="F:N-acetylmuramoyl-L-alanine amidase activity"/>
    <property type="evidence" value="ECO:0007669"/>
    <property type="project" value="InterPro"/>
</dbReference>
<gene>
    <name evidence="3" type="ORF">N781_07780</name>
</gene>